<feature type="region of interest" description="Disordered" evidence="1">
    <location>
        <begin position="44"/>
        <end position="216"/>
    </location>
</feature>
<feature type="compositionally biased region" description="Basic residues" evidence="1">
    <location>
        <begin position="65"/>
        <end position="77"/>
    </location>
</feature>
<proteinExistence type="predicted"/>
<dbReference type="AlphaFoldDB" id="A0A1D1ZM63"/>
<feature type="non-terminal residue" evidence="2">
    <location>
        <position position="1"/>
    </location>
</feature>
<sequence length="335" mass="35126">DAILKGAGAWGCQRCGEWEAGGAPPPPGHPFLVFSSVGELALAAKASCSPPTAPSPAPTQPFHLSHPRAGRGRRGCPRPRLPGQGQGPAAEAPRAADRGRGPDGAVPHGQDDGLPARRRPPRHAHPGQGAVGRDHAHLRRPGGRRGDAGHRARAARLHLWRQPPGRQGGRRLAPRAGGRGPGRGLGASGRVLPRPAARHRHPAAGVGARQGPAQRHRHRREQGLLRLGAVPGPGAPRLPHQAHARQHHPPRPPARHLRGAAEGGGRHPARGTARQHQGLGWSSMTEAFVARVESCTAPVAGWPAKMCSRSARRRGLSVEPLLCPSFAPSHPTSPP</sequence>
<gene>
    <name evidence="2" type="ORF">g.29841</name>
</gene>
<protein>
    <submittedName>
        <fullName evidence="2">Uncharacterized protein</fullName>
    </submittedName>
</protein>
<name>A0A1D1ZM63_AUXPR</name>
<evidence type="ECO:0000256" key="1">
    <source>
        <dbReference type="SAM" id="MobiDB-lite"/>
    </source>
</evidence>
<evidence type="ECO:0000313" key="2">
    <source>
        <dbReference type="EMBL" id="JAT68084.1"/>
    </source>
</evidence>
<feature type="compositionally biased region" description="Basic residues" evidence="1">
    <location>
        <begin position="240"/>
        <end position="258"/>
    </location>
</feature>
<feature type="compositionally biased region" description="Gly residues" evidence="1">
    <location>
        <begin position="177"/>
        <end position="187"/>
    </location>
</feature>
<feature type="compositionally biased region" description="Low complexity" evidence="1">
    <location>
        <begin position="81"/>
        <end position="90"/>
    </location>
</feature>
<dbReference type="EMBL" id="GDKF01010538">
    <property type="protein sequence ID" value="JAT68084.1"/>
    <property type="molecule type" value="Transcribed_RNA"/>
</dbReference>
<organism evidence="2">
    <name type="scientific">Auxenochlorella protothecoides</name>
    <name type="common">Green microalga</name>
    <name type="synonym">Chlorella protothecoides</name>
    <dbReference type="NCBI Taxonomy" id="3075"/>
    <lineage>
        <taxon>Eukaryota</taxon>
        <taxon>Viridiplantae</taxon>
        <taxon>Chlorophyta</taxon>
        <taxon>core chlorophytes</taxon>
        <taxon>Trebouxiophyceae</taxon>
        <taxon>Chlorellales</taxon>
        <taxon>Chlorellaceae</taxon>
        <taxon>Auxenochlorella</taxon>
    </lineage>
</organism>
<feature type="region of interest" description="Disordered" evidence="1">
    <location>
        <begin position="232"/>
        <end position="280"/>
    </location>
</feature>
<feature type="compositionally biased region" description="Basic residues" evidence="1">
    <location>
        <begin position="116"/>
        <end position="125"/>
    </location>
</feature>
<accession>A0A1D1ZM63</accession>
<reference evidence="2" key="1">
    <citation type="submission" date="2015-08" db="EMBL/GenBank/DDBJ databases">
        <authorList>
            <person name="Babu N.S."/>
            <person name="Beckwith C.J."/>
            <person name="Beseler K.G."/>
            <person name="Brison A."/>
            <person name="Carone J.V."/>
            <person name="Caskin T.P."/>
            <person name="Diamond M."/>
            <person name="Durham M.E."/>
            <person name="Foxe J.M."/>
            <person name="Go M."/>
            <person name="Henderson B.A."/>
            <person name="Jones I.B."/>
            <person name="McGettigan J.A."/>
            <person name="Micheletti S.J."/>
            <person name="Nasrallah M.E."/>
            <person name="Ortiz D."/>
            <person name="Piller C.R."/>
            <person name="Privatt S.R."/>
            <person name="Schneider S.L."/>
            <person name="Sharp S."/>
            <person name="Smith T.C."/>
            <person name="Stanton J.D."/>
            <person name="Ullery H.E."/>
            <person name="Wilson R.J."/>
            <person name="Serrano M.G."/>
            <person name="Buck G."/>
            <person name="Lee V."/>
            <person name="Wang Y."/>
            <person name="Carvalho R."/>
            <person name="Voegtly L."/>
            <person name="Shi R."/>
            <person name="Duckworth R."/>
            <person name="Johnson A."/>
            <person name="Loviza R."/>
            <person name="Walstead R."/>
            <person name="Shah Z."/>
            <person name="Kiflezghi M."/>
            <person name="Wade K."/>
            <person name="Ball S.L."/>
            <person name="Bradley K.W."/>
            <person name="Asai D.J."/>
            <person name="Bowman C.A."/>
            <person name="Russell D.A."/>
            <person name="Pope W.H."/>
            <person name="Jacobs-Sera D."/>
            <person name="Hendrix R.W."/>
            <person name="Hatfull G.F."/>
        </authorList>
    </citation>
    <scope>NUCLEOTIDE SEQUENCE</scope>
</reference>